<evidence type="ECO:0000313" key="11">
    <source>
        <dbReference type="Proteomes" id="UP000636394"/>
    </source>
</evidence>
<reference evidence="10" key="2">
    <citation type="submission" date="2021-04" db="EMBL/GenBank/DDBJ databases">
        <title>Novel species in family Eggerthellaceae.</title>
        <authorList>
            <person name="Zhang G."/>
        </authorList>
    </citation>
    <scope>NUCLEOTIDE SEQUENCE</scope>
    <source>
        <strain evidence="10">Zg-886</strain>
    </source>
</reference>
<evidence type="ECO:0000256" key="3">
    <source>
        <dbReference type="ARBA" id="ARBA00022475"/>
    </source>
</evidence>
<feature type="transmembrane region" description="Helical" evidence="8">
    <location>
        <begin position="437"/>
        <end position="459"/>
    </location>
</feature>
<evidence type="ECO:0000256" key="7">
    <source>
        <dbReference type="PIRNR" id="PIRNR016636"/>
    </source>
</evidence>
<dbReference type="PIRSF" id="PIRSF500217">
    <property type="entry name" value="AlgI"/>
    <property type="match status" value="1"/>
</dbReference>
<name>A0A9E6MSA7_9ACTN</name>
<protein>
    <submittedName>
        <fullName evidence="10">MBOAT family protein</fullName>
    </submittedName>
</protein>
<dbReference type="InterPro" id="IPR024194">
    <property type="entry name" value="Ac/AlaTfrase_AlgI/DltB"/>
</dbReference>
<dbReference type="EMBL" id="CP072829">
    <property type="protein sequence ID" value="QTU84796.1"/>
    <property type="molecule type" value="Genomic_DNA"/>
</dbReference>
<keyword evidence="11" id="KW-1185">Reference proteome</keyword>
<dbReference type="GO" id="GO:0005886">
    <property type="term" value="C:plasma membrane"/>
    <property type="evidence" value="ECO:0007669"/>
    <property type="project" value="UniProtKB-SubCell"/>
</dbReference>
<dbReference type="InterPro" id="IPR004299">
    <property type="entry name" value="MBOAT_fam"/>
</dbReference>
<keyword evidence="7" id="KW-0808">Transferase</keyword>
<keyword evidence="7" id="KW-0012">Acyltransferase</keyword>
<feature type="transmembrane region" description="Helical" evidence="8">
    <location>
        <begin position="113"/>
        <end position="131"/>
    </location>
</feature>
<organism evidence="10 12">
    <name type="scientific">Xiamenia xianingshaonis</name>
    <dbReference type="NCBI Taxonomy" id="2682776"/>
    <lineage>
        <taxon>Bacteria</taxon>
        <taxon>Bacillati</taxon>
        <taxon>Actinomycetota</taxon>
        <taxon>Coriobacteriia</taxon>
        <taxon>Eggerthellales</taxon>
        <taxon>Eggerthellaceae</taxon>
        <taxon>Xiamenia</taxon>
    </lineage>
</organism>
<feature type="transmembrane region" description="Helical" evidence="8">
    <location>
        <begin position="218"/>
        <end position="236"/>
    </location>
</feature>
<feature type="transmembrane region" description="Helical" evidence="8">
    <location>
        <begin position="370"/>
        <end position="386"/>
    </location>
</feature>
<comment type="subcellular location">
    <subcellularLocation>
        <location evidence="1">Cell membrane</location>
        <topology evidence="1">Multi-pass membrane protein</topology>
    </subcellularLocation>
</comment>
<feature type="transmembrane region" description="Helical" evidence="8">
    <location>
        <begin position="398"/>
        <end position="416"/>
    </location>
</feature>
<dbReference type="EMBL" id="WPCR01000007">
    <property type="protein sequence ID" value="NHM14314.1"/>
    <property type="molecule type" value="Genomic_DNA"/>
</dbReference>
<feature type="transmembrane region" description="Helical" evidence="8">
    <location>
        <begin position="74"/>
        <end position="93"/>
    </location>
</feature>
<gene>
    <name evidence="9" type="ORF">GMI68_05970</name>
    <name evidence="10" type="ORF">J7S26_02450</name>
</gene>
<evidence type="ECO:0000313" key="12">
    <source>
        <dbReference type="Proteomes" id="UP000671910"/>
    </source>
</evidence>
<evidence type="ECO:0000256" key="4">
    <source>
        <dbReference type="ARBA" id="ARBA00022692"/>
    </source>
</evidence>
<keyword evidence="6 7" id="KW-0472">Membrane</keyword>
<evidence type="ECO:0000313" key="10">
    <source>
        <dbReference type="EMBL" id="QTU84796.1"/>
    </source>
</evidence>
<keyword evidence="5 8" id="KW-1133">Transmembrane helix</keyword>
<feature type="transmembrane region" description="Helical" evidence="8">
    <location>
        <begin position="307"/>
        <end position="328"/>
    </location>
</feature>
<evidence type="ECO:0000256" key="1">
    <source>
        <dbReference type="ARBA" id="ARBA00004651"/>
    </source>
</evidence>
<dbReference type="PIRSF" id="PIRSF016636">
    <property type="entry name" value="AlgI_DltB"/>
    <property type="match status" value="1"/>
</dbReference>
<keyword evidence="3 7" id="KW-1003">Cell membrane</keyword>
<dbReference type="AlphaFoldDB" id="A0A9E6MSA7"/>
<evidence type="ECO:0000256" key="6">
    <source>
        <dbReference type="ARBA" id="ARBA00023136"/>
    </source>
</evidence>
<comment type="similarity">
    <text evidence="2 7">Belongs to the membrane-bound acyltransferase family.</text>
</comment>
<accession>A0A9E6MSA7</accession>
<evidence type="ECO:0000256" key="5">
    <source>
        <dbReference type="ARBA" id="ARBA00022989"/>
    </source>
</evidence>
<dbReference type="PANTHER" id="PTHR13285">
    <property type="entry name" value="ACYLTRANSFERASE"/>
    <property type="match status" value="1"/>
</dbReference>
<feature type="transmembrane region" description="Helical" evidence="8">
    <location>
        <begin position="143"/>
        <end position="163"/>
    </location>
</feature>
<evidence type="ECO:0000256" key="8">
    <source>
        <dbReference type="SAM" id="Phobius"/>
    </source>
</evidence>
<proteinExistence type="inferred from homology"/>
<dbReference type="GO" id="GO:0016746">
    <property type="term" value="F:acyltransferase activity"/>
    <property type="evidence" value="ECO:0007669"/>
    <property type="project" value="UniProtKB-KW"/>
</dbReference>
<sequence>MVFSSLSFLCVFFPIVFALNLVLPSVRLKNALLLVASLLFYSFGEPVYVLLMVASSLVNFGAGVLLGTSARRKLVVGVAVVFNVGLLVAFKYADMIVGSLNALLGTSLPLPQVALPIGISFFTFQAMSYVIDVYRGEVEPQKSFFDVLLYISFFPQLIAGPIVKYHDIAREIRTRHASATDMACGLRRFCVGLAKKVLIANNMAVAVDYLYSVAPGDLNALAAWTAVVAYMMQIYFDFSGYSDMAIGLGRMFGFHYKENFNYPYVATTLQDFWRRWHISLSTWFKEYLYIPLGGNRKGTARTMLNKLAVFFLCGLWHGASWTFVVWGLVHGAFLMLESVVPVKRMPRALGHLYCLLVVCLAFVLFRADSIGQAGAIIVQMFAGWDFSDASMVIAMRQLSPVFLAALAASLVAALPVRDAAARALDRCGERARLCGIALSYVASIALLALCFLSLASGAYNPFIYFRF</sequence>
<dbReference type="KEGG" id="ebz:J7S26_02450"/>
<evidence type="ECO:0000313" key="9">
    <source>
        <dbReference type="EMBL" id="NHM14314.1"/>
    </source>
</evidence>
<dbReference type="RefSeq" id="WP_166339541.1">
    <property type="nucleotide sequence ID" value="NZ_CP072829.1"/>
</dbReference>
<reference evidence="9 11" key="1">
    <citation type="submission" date="2019-11" db="EMBL/GenBank/DDBJ databases">
        <title>Eggerthellaceae novel genus isolated from the rectal contents of marmort.</title>
        <authorList>
            <person name="Zhang G."/>
        </authorList>
    </citation>
    <scope>NUCLEOTIDE SEQUENCE [LARGE SCALE GENOMIC DNA]</scope>
    <source>
        <strain evidence="9">Zg-886</strain>
        <strain evidence="11">zg-886</strain>
    </source>
</reference>
<evidence type="ECO:0000256" key="2">
    <source>
        <dbReference type="ARBA" id="ARBA00010323"/>
    </source>
</evidence>
<dbReference type="Proteomes" id="UP000671910">
    <property type="component" value="Chromosome"/>
</dbReference>
<feature type="transmembrane region" description="Helical" evidence="8">
    <location>
        <begin position="47"/>
        <end position="67"/>
    </location>
</feature>
<dbReference type="PANTHER" id="PTHR13285:SF18">
    <property type="entry name" value="PROTEIN-CYSTEINE N-PALMITOYLTRANSFERASE RASP"/>
    <property type="match status" value="1"/>
</dbReference>
<keyword evidence="4 8" id="KW-0812">Transmembrane</keyword>
<dbReference type="Pfam" id="PF03062">
    <property type="entry name" value="MBOAT"/>
    <property type="match status" value="1"/>
</dbReference>
<feature type="transmembrane region" description="Helical" evidence="8">
    <location>
        <begin position="348"/>
        <end position="365"/>
    </location>
</feature>
<dbReference type="Proteomes" id="UP000636394">
    <property type="component" value="Unassembled WGS sequence"/>
</dbReference>
<dbReference type="InterPro" id="IPR028362">
    <property type="entry name" value="AlgI"/>
</dbReference>
<dbReference type="GO" id="GO:0042121">
    <property type="term" value="P:alginic acid biosynthetic process"/>
    <property type="evidence" value="ECO:0007669"/>
    <property type="project" value="InterPro"/>
</dbReference>
<dbReference type="InterPro" id="IPR051085">
    <property type="entry name" value="MB_O-acyltransferase"/>
</dbReference>